<dbReference type="RefSeq" id="WP_256791250.1">
    <property type="nucleotide sequence ID" value="NZ_JANIID010000027.1"/>
</dbReference>
<dbReference type="AlphaFoldDB" id="A0A9X2RR99"/>
<protein>
    <submittedName>
        <fullName evidence="1">Uncharacterized protein</fullName>
    </submittedName>
</protein>
<proteinExistence type="predicted"/>
<organism evidence="1 2">
    <name type="scientific">Streptomyces telluris</name>
    <dbReference type="NCBI Taxonomy" id="2720021"/>
    <lineage>
        <taxon>Bacteria</taxon>
        <taxon>Bacillati</taxon>
        <taxon>Actinomycetota</taxon>
        <taxon>Actinomycetes</taxon>
        <taxon>Kitasatosporales</taxon>
        <taxon>Streptomycetaceae</taxon>
        <taxon>Streptomyces</taxon>
    </lineage>
</organism>
<dbReference type="EMBL" id="JANIID010000027">
    <property type="protein sequence ID" value="MCQ8773160.1"/>
    <property type="molecule type" value="Genomic_DNA"/>
</dbReference>
<keyword evidence="2" id="KW-1185">Reference proteome</keyword>
<accession>A0A9X2RR99</accession>
<evidence type="ECO:0000313" key="1">
    <source>
        <dbReference type="EMBL" id="MCQ8773160.1"/>
    </source>
</evidence>
<reference evidence="1" key="1">
    <citation type="submission" date="2022-06" db="EMBL/GenBank/DDBJ databases">
        <title>WGS of actinobacteria.</title>
        <authorList>
            <person name="Thawai C."/>
        </authorList>
    </citation>
    <scope>NUCLEOTIDE SEQUENCE</scope>
    <source>
        <strain evidence="1">AA8</strain>
    </source>
</reference>
<gene>
    <name evidence="1" type="ORF">NQU55_25850</name>
</gene>
<name>A0A9X2RR99_9ACTN</name>
<evidence type="ECO:0000313" key="2">
    <source>
        <dbReference type="Proteomes" id="UP001142374"/>
    </source>
</evidence>
<comment type="caution">
    <text evidence="1">The sequence shown here is derived from an EMBL/GenBank/DDBJ whole genome shotgun (WGS) entry which is preliminary data.</text>
</comment>
<sequence>MKLTVITSESGDVVAVQYGHASDRQEGIAHATITAGPGQQLHEVDVPEVSDSISAQELLDHAAAHLNA</sequence>
<dbReference type="Proteomes" id="UP001142374">
    <property type="component" value="Unassembled WGS sequence"/>
</dbReference>